<gene>
    <name evidence="1" type="ORF">D623_10016161</name>
</gene>
<dbReference type="Proteomes" id="UP000052978">
    <property type="component" value="Unassembled WGS sequence"/>
</dbReference>
<name>S7MRC4_MYOBR</name>
<accession>S7MRC4</accession>
<sequence length="87" mass="9237">MLEIYCHVIVNRASLGLDAGGIAGDAGITGDSEKPLILRTELLLGNPGAGVHVPGVVRHERAGSVADTRNAGILLRLFRGCECFWLR</sequence>
<protein>
    <submittedName>
        <fullName evidence="1">Uncharacterized protein</fullName>
    </submittedName>
</protein>
<dbReference type="AlphaFoldDB" id="S7MRC4"/>
<evidence type="ECO:0000313" key="1">
    <source>
        <dbReference type="EMBL" id="EPQ06929.1"/>
    </source>
</evidence>
<dbReference type="EMBL" id="KE162077">
    <property type="protein sequence ID" value="EPQ06929.1"/>
    <property type="molecule type" value="Genomic_DNA"/>
</dbReference>
<keyword evidence="2" id="KW-1185">Reference proteome</keyword>
<evidence type="ECO:0000313" key="2">
    <source>
        <dbReference type="Proteomes" id="UP000052978"/>
    </source>
</evidence>
<reference evidence="1 2" key="1">
    <citation type="journal article" date="2013" name="Nat. Commun.">
        <title>Genome analysis reveals insights into physiology and longevity of the Brandt's bat Myotis brandtii.</title>
        <authorList>
            <person name="Seim I."/>
            <person name="Fang X."/>
            <person name="Xiong Z."/>
            <person name="Lobanov A.V."/>
            <person name="Huang Z."/>
            <person name="Ma S."/>
            <person name="Feng Y."/>
            <person name="Turanov A.A."/>
            <person name="Zhu Y."/>
            <person name="Lenz T.L."/>
            <person name="Gerashchenko M.V."/>
            <person name="Fan D."/>
            <person name="Hee Yim S."/>
            <person name="Yao X."/>
            <person name="Jordan D."/>
            <person name="Xiong Y."/>
            <person name="Ma Y."/>
            <person name="Lyapunov A.N."/>
            <person name="Chen G."/>
            <person name="Kulakova O.I."/>
            <person name="Sun Y."/>
            <person name="Lee S.G."/>
            <person name="Bronson R.T."/>
            <person name="Moskalev A.A."/>
            <person name="Sunyaev S.R."/>
            <person name="Zhang G."/>
            <person name="Krogh A."/>
            <person name="Wang J."/>
            <person name="Gladyshev V.N."/>
        </authorList>
    </citation>
    <scope>NUCLEOTIDE SEQUENCE [LARGE SCALE GENOMIC DNA]</scope>
</reference>
<proteinExistence type="predicted"/>
<organism evidence="1 2">
    <name type="scientific">Myotis brandtii</name>
    <name type="common">Brandt's bat</name>
    <dbReference type="NCBI Taxonomy" id="109478"/>
    <lineage>
        <taxon>Eukaryota</taxon>
        <taxon>Metazoa</taxon>
        <taxon>Chordata</taxon>
        <taxon>Craniata</taxon>
        <taxon>Vertebrata</taxon>
        <taxon>Euteleostomi</taxon>
        <taxon>Mammalia</taxon>
        <taxon>Eutheria</taxon>
        <taxon>Laurasiatheria</taxon>
        <taxon>Chiroptera</taxon>
        <taxon>Yangochiroptera</taxon>
        <taxon>Vespertilionidae</taxon>
        <taxon>Myotis</taxon>
    </lineage>
</organism>